<dbReference type="PANTHER" id="PTHR30136">
    <property type="entry name" value="HELIX-TURN-HELIX TRANSCRIPTIONAL REGULATOR, ICLR FAMILY"/>
    <property type="match status" value="1"/>
</dbReference>
<evidence type="ECO:0008006" key="7">
    <source>
        <dbReference type="Google" id="ProtNLM"/>
    </source>
</evidence>
<organism evidence="6">
    <name type="scientific">Corynebacterium glutamicum (strain R)</name>
    <dbReference type="NCBI Taxonomy" id="340322"/>
    <lineage>
        <taxon>Bacteria</taxon>
        <taxon>Bacillati</taxon>
        <taxon>Actinomycetota</taxon>
        <taxon>Actinomycetes</taxon>
        <taxon>Mycobacteriales</taxon>
        <taxon>Corynebacteriaceae</taxon>
        <taxon>Corynebacterium</taxon>
    </lineage>
</organism>
<dbReference type="AlphaFoldDB" id="A0AB72VF61"/>
<dbReference type="GO" id="GO:0003700">
    <property type="term" value="F:DNA-binding transcription factor activity"/>
    <property type="evidence" value="ECO:0007669"/>
    <property type="project" value="TreeGrafter"/>
</dbReference>
<dbReference type="SUPFAM" id="SSF55781">
    <property type="entry name" value="GAF domain-like"/>
    <property type="match status" value="1"/>
</dbReference>
<evidence type="ECO:0000256" key="3">
    <source>
        <dbReference type="ARBA" id="ARBA00023163"/>
    </source>
</evidence>
<dbReference type="Gene3D" id="1.10.10.10">
    <property type="entry name" value="Winged helix-like DNA-binding domain superfamily/Winged helix DNA-binding domain"/>
    <property type="match status" value="1"/>
</dbReference>
<evidence type="ECO:0000259" key="5">
    <source>
        <dbReference type="PROSITE" id="PS51078"/>
    </source>
</evidence>
<evidence type="ECO:0000313" key="6">
    <source>
        <dbReference type="EMBL" id="BAF55554.1"/>
    </source>
</evidence>
<dbReference type="InterPro" id="IPR029016">
    <property type="entry name" value="GAF-like_dom_sf"/>
</dbReference>
<evidence type="ECO:0000256" key="2">
    <source>
        <dbReference type="ARBA" id="ARBA00023125"/>
    </source>
</evidence>
<keyword evidence="1" id="KW-0805">Transcription regulation</keyword>
<dbReference type="Proteomes" id="UP000006698">
    <property type="component" value="Chromosome"/>
</dbReference>
<proteinExistence type="predicted"/>
<dbReference type="Pfam" id="PF09339">
    <property type="entry name" value="HTH_IclR"/>
    <property type="match status" value="1"/>
</dbReference>
<dbReference type="GO" id="GO:0003677">
    <property type="term" value="F:DNA binding"/>
    <property type="evidence" value="ECO:0007669"/>
    <property type="project" value="UniProtKB-KW"/>
</dbReference>
<dbReference type="PROSITE" id="PS51078">
    <property type="entry name" value="ICLR_ED"/>
    <property type="match status" value="1"/>
</dbReference>
<keyword evidence="2" id="KW-0238">DNA-binding</keyword>
<dbReference type="InterPro" id="IPR050707">
    <property type="entry name" value="HTH_MetabolicPath_Reg"/>
</dbReference>
<dbReference type="SMART" id="SM00346">
    <property type="entry name" value="HTH_ICLR"/>
    <property type="match status" value="1"/>
</dbReference>
<dbReference type="InterPro" id="IPR036388">
    <property type="entry name" value="WH-like_DNA-bd_sf"/>
</dbReference>
<sequence length="258" mass="28044">MGMANSSSGETVLQRTMRVLHCFDAENARLGASEIARRSGLPSSTAHRLVVELTSVKLLERFSDGKYGIGTHAWETFVRANPLERMRLQAQTILSDVREELGQYVCLAVPDFVDRTILYVERFDSTDSQLRLLGRHAGRLDLHTTSLGLVMLAFASPQTIKAVTSSPFKDSISGDITDGAAVAAMLPEIRATGHFVFVGGLIPENTAVAAPVFDRKGVVRASVGVVARNDEIDVNQAVSVVLDACQKLSVRLQKDSLY</sequence>
<dbReference type="InterPro" id="IPR005471">
    <property type="entry name" value="Tscrpt_reg_IclR_N"/>
</dbReference>
<dbReference type="EMBL" id="AP009044">
    <property type="protein sequence ID" value="BAF55554.1"/>
    <property type="molecule type" value="Genomic_DNA"/>
</dbReference>
<evidence type="ECO:0000259" key="4">
    <source>
        <dbReference type="PROSITE" id="PS51077"/>
    </source>
</evidence>
<dbReference type="KEGG" id="cgt:cgR_2543"/>
<dbReference type="PANTHER" id="PTHR30136:SF24">
    <property type="entry name" value="HTH-TYPE TRANSCRIPTIONAL REPRESSOR ALLR"/>
    <property type="match status" value="1"/>
</dbReference>
<dbReference type="Pfam" id="PF01614">
    <property type="entry name" value="IclR_C"/>
    <property type="match status" value="1"/>
</dbReference>
<reference evidence="6" key="1">
    <citation type="journal article" date="2007" name="Microbiology">
        <title>Comparative analysis of the Corynebacterium glutamicum group and complete genome sequence of strain R.</title>
        <authorList>
            <person name="Yukawa H."/>
            <person name="Omumasaba C.A."/>
            <person name="Nonaka H."/>
            <person name="Kos P."/>
            <person name="Okai N."/>
            <person name="Suzuki N."/>
            <person name="Suda M."/>
            <person name="Tsuge Y."/>
            <person name="Watanabe J."/>
            <person name="Ikeda Y."/>
            <person name="Vertes A.A."/>
            <person name="Inui M."/>
        </authorList>
    </citation>
    <scope>NUCLEOTIDE SEQUENCE</scope>
    <source>
        <strain evidence="6">R</strain>
    </source>
</reference>
<dbReference type="InterPro" id="IPR036390">
    <property type="entry name" value="WH_DNA-bd_sf"/>
</dbReference>
<dbReference type="PROSITE" id="PS51077">
    <property type="entry name" value="HTH_ICLR"/>
    <property type="match status" value="1"/>
</dbReference>
<dbReference type="GO" id="GO:0045892">
    <property type="term" value="P:negative regulation of DNA-templated transcription"/>
    <property type="evidence" value="ECO:0007669"/>
    <property type="project" value="TreeGrafter"/>
</dbReference>
<feature type="domain" description="IclR-ED" evidence="5">
    <location>
        <begin position="65"/>
        <end position="254"/>
    </location>
</feature>
<protein>
    <recommendedName>
        <fullName evidence="7">IclR family transcriptional regulator</fullName>
    </recommendedName>
</protein>
<dbReference type="SUPFAM" id="SSF46785">
    <property type="entry name" value="Winged helix' DNA-binding domain"/>
    <property type="match status" value="1"/>
</dbReference>
<keyword evidence="3" id="KW-0804">Transcription</keyword>
<accession>A0AB72VF61</accession>
<evidence type="ECO:0000256" key="1">
    <source>
        <dbReference type="ARBA" id="ARBA00023015"/>
    </source>
</evidence>
<name>A0AB72VF61_CORGB</name>
<gene>
    <name evidence="6" type="ordered locus">cgR_2543</name>
</gene>
<feature type="domain" description="HTH iclR-type" evidence="4">
    <location>
        <begin position="10"/>
        <end position="71"/>
    </location>
</feature>
<dbReference type="InterPro" id="IPR014757">
    <property type="entry name" value="Tscrpt_reg_IclR_C"/>
</dbReference>
<dbReference type="Gene3D" id="3.30.450.40">
    <property type="match status" value="1"/>
</dbReference>